<keyword evidence="3" id="KW-1185">Reference proteome</keyword>
<dbReference type="PANTHER" id="PTHR44147">
    <property type="entry name" value="DEHYDROGENASE/REDUCTASE SDR FAMILY MEMBER 1"/>
    <property type="match status" value="1"/>
</dbReference>
<protein>
    <recommendedName>
        <fullName evidence="4">Dehydrogenase/reductase SDR family member 1</fullName>
    </recommendedName>
</protein>
<dbReference type="EnsemblMetazoa" id="XM_030984672">
    <property type="protein sequence ID" value="XP_030840532"/>
    <property type="gene ID" value="LOC755454"/>
</dbReference>
<dbReference type="EnsemblMetazoa" id="XM_030984677">
    <property type="protein sequence ID" value="XP_030840537"/>
    <property type="gene ID" value="LOC755454"/>
</dbReference>
<dbReference type="PANTHER" id="PTHR44147:SF2">
    <property type="entry name" value="DEHYDROGENASE_REDUCTASE SDR FAMILY MEMBER 1"/>
    <property type="match status" value="1"/>
</dbReference>
<proteinExistence type="inferred from homology"/>
<dbReference type="KEGG" id="spu:755454"/>
<name>A0A7M7NRV0_STRPU</name>
<comment type="similarity">
    <text evidence="1">Belongs to the short-chain dehydrogenases/reductases (SDR) family.</text>
</comment>
<dbReference type="OrthoDB" id="1933717at2759"/>
<dbReference type="RefSeq" id="XP_030840537.1">
    <property type="nucleotide sequence ID" value="XM_030984677.1"/>
</dbReference>
<dbReference type="PRINTS" id="PR00081">
    <property type="entry name" value="GDHRDH"/>
</dbReference>
<dbReference type="PRINTS" id="PR00080">
    <property type="entry name" value="SDRFAMILY"/>
</dbReference>
<evidence type="ECO:0000313" key="3">
    <source>
        <dbReference type="Proteomes" id="UP000007110"/>
    </source>
</evidence>
<dbReference type="CDD" id="cd09763">
    <property type="entry name" value="DHRS1-like_SDR_c"/>
    <property type="match status" value="1"/>
</dbReference>
<evidence type="ECO:0000313" key="2">
    <source>
        <dbReference type="EnsemblMetazoa" id="XP_030840524"/>
    </source>
</evidence>
<dbReference type="InterPro" id="IPR002347">
    <property type="entry name" value="SDR_fam"/>
</dbReference>
<reference evidence="3" key="1">
    <citation type="submission" date="2015-02" db="EMBL/GenBank/DDBJ databases">
        <title>Genome sequencing for Strongylocentrotus purpuratus.</title>
        <authorList>
            <person name="Murali S."/>
            <person name="Liu Y."/>
            <person name="Vee V."/>
            <person name="English A."/>
            <person name="Wang M."/>
            <person name="Skinner E."/>
            <person name="Han Y."/>
            <person name="Muzny D.M."/>
            <person name="Worley K.C."/>
            <person name="Gibbs R.A."/>
        </authorList>
    </citation>
    <scope>NUCLEOTIDE SEQUENCE</scope>
</reference>
<dbReference type="Proteomes" id="UP000007110">
    <property type="component" value="Unassembled WGS sequence"/>
</dbReference>
<evidence type="ECO:0000256" key="1">
    <source>
        <dbReference type="RuleBase" id="RU000363"/>
    </source>
</evidence>
<dbReference type="InterPro" id="IPR036291">
    <property type="entry name" value="NAD(P)-bd_dom_sf"/>
</dbReference>
<dbReference type="Pfam" id="PF00106">
    <property type="entry name" value="adh_short"/>
    <property type="match status" value="1"/>
</dbReference>
<evidence type="ECO:0008006" key="4">
    <source>
        <dbReference type="Google" id="ProtNLM"/>
    </source>
</evidence>
<dbReference type="RefSeq" id="XP_030840524.1">
    <property type="nucleotide sequence ID" value="XM_030984664.1"/>
</dbReference>
<organism evidence="2 3">
    <name type="scientific">Strongylocentrotus purpuratus</name>
    <name type="common">Purple sea urchin</name>
    <dbReference type="NCBI Taxonomy" id="7668"/>
    <lineage>
        <taxon>Eukaryota</taxon>
        <taxon>Metazoa</taxon>
        <taxon>Echinodermata</taxon>
        <taxon>Eleutherozoa</taxon>
        <taxon>Echinozoa</taxon>
        <taxon>Echinoidea</taxon>
        <taxon>Euechinoidea</taxon>
        <taxon>Echinacea</taxon>
        <taxon>Camarodonta</taxon>
        <taxon>Echinidea</taxon>
        <taxon>Strongylocentrotidae</taxon>
        <taxon>Strongylocentrotus</taxon>
    </lineage>
</organism>
<dbReference type="EnsemblMetazoa" id="XM_030984664">
    <property type="protein sequence ID" value="XP_030840524"/>
    <property type="gene ID" value="LOC755454"/>
</dbReference>
<dbReference type="RefSeq" id="XP_030840532.1">
    <property type="nucleotide sequence ID" value="XM_030984672.1"/>
</dbReference>
<sequence>MSGRLAGKVCLVTGATRGIGKGIALQLGEAGATVYITGRTLKPKQDGVGGSLEETAREIDDRGGKCVPVQCDHSKDDQIKALFERIEKEQNGHLDVLVNNAYAAVSALMGAVNTPFWELPETIWDDINNVGLRNHYICSVYAAKLMVPAKQGLIVNISSGGGLRYLFNVAYGVGKAAVDRLATDCAHELKKHGVAAISLWPGAVKTEQILEKFKDPDMSFKVGGYEAKQRDIFLMGESPEYAGKCVVNLAADKDVMKKTGRVLLTMELAEEYGFTDVDGHRPMNYRQLKALALMGGHTWVGAMIPGFIKIPFWALAAATHKF</sequence>
<dbReference type="SUPFAM" id="SSF51735">
    <property type="entry name" value="NAD(P)-binding Rossmann-fold domains"/>
    <property type="match status" value="1"/>
</dbReference>
<dbReference type="Gene3D" id="3.40.50.720">
    <property type="entry name" value="NAD(P)-binding Rossmann-like Domain"/>
    <property type="match status" value="1"/>
</dbReference>
<reference evidence="2" key="2">
    <citation type="submission" date="2021-01" db="UniProtKB">
        <authorList>
            <consortium name="EnsemblMetazoa"/>
        </authorList>
    </citation>
    <scope>IDENTIFICATION</scope>
</reference>
<accession>A0A7M7NRV0</accession>
<dbReference type="AlphaFoldDB" id="A0A7M7NRV0"/>
<dbReference type="OMA" id="ATVSIWM"/>
<dbReference type="InParanoid" id="A0A7M7NRV0"/>
<dbReference type="GeneID" id="755454"/>
<dbReference type="FunCoup" id="A0A7M7NRV0">
    <property type="interactions" value="422"/>
</dbReference>